<keyword evidence="2" id="KW-1185">Reference proteome</keyword>
<dbReference type="Proteomes" id="UP000602004">
    <property type="component" value="Unassembled WGS sequence"/>
</dbReference>
<accession>A0ABQ1NAX9</accession>
<reference evidence="2" key="1">
    <citation type="journal article" date="2019" name="Int. J. Syst. Evol. Microbiol.">
        <title>The Global Catalogue of Microorganisms (GCM) 10K type strain sequencing project: providing services to taxonomists for standard genome sequencing and annotation.</title>
        <authorList>
            <consortium name="The Broad Institute Genomics Platform"/>
            <consortium name="The Broad Institute Genome Sequencing Center for Infectious Disease"/>
            <person name="Wu L."/>
            <person name="Ma J."/>
        </authorList>
    </citation>
    <scope>NUCLEOTIDE SEQUENCE [LARGE SCALE GENOMIC DNA]</scope>
    <source>
        <strain evidence="2">CGMCC 1.15103</strain>
    </source>
</reference>
<comment type="caution">
    <text evidence="1">The sequence shown here is derived from an EMBL/GenBank/DDBJ whole genome shotgun (WGS) entry which is preliminary data.</text>
</comment>
<proteinExistence type="predicted"/>
<dbReference type="EMBL" id="BMHL01000016">
    <property type="protein sequence ID" value="GGC66343.1"/>
    <property type="molecule type" value="Genomic_DNA"/>
</dbReference>
<name>A0ABQ1NAX9_9BURK</name>
<evidence type="ECO:0000313" key="2">
    <source>
        <dbReference type="Proteomes" id="UP000602004"/>
    </source>
</evidence>
<evidence type="ECO:0000313" key="1">
    <source>
        <dbReference type="EMBL" id="GGC66343.1"/>
    </source>
</evidence>
<sequence>MGSGIRHILIDRHPASADNVGQAGFSLRHDMQPAGADCRTSTCLGLGISGNNGKTGDSRYAYCLDV</sequence>
<protein>
    <submittedName>
        <fullName evidence="1">Uncharacterized protein</fullName>
    </submittedName>
</protein>
<gene>
    <name evidence="1" type="ORF">GCM10011400_62930</name>
</gene>
<organism evidence="1 2">
    <name type="scientific">Paraburkholderia caffeinilytica</name>
    <dbReference type="NCBI Taxonomy" id="1761016"/>
    <lineage>
        <taxon>Bacteria</taxon>
        <taxon>Pseudomonadati</taxon>
        <taxon>Pseudomonadota</taxon>
        <taxon>Betaproteobacteria</taxon>
        <taxon>Burkholderiales</taxon>
        <taxon>Burkholderiaceae</taxon>
        <taxon>Paraburkholderia</taxon>
    </lineage>
</organism>